<evidence type="ECO:0000313" key="2">
    <source>
        <dbReference type="Proteomes" id="UP001331761"/>
    </source>
</evidence>
<proteinExistence type="predicted"/>
<name>A0AAN8ENJ6_TRICO</name>
<gene>
    <name evidence="1" type="ORF">GCK32_019505</name>
</gene>
<reference evidence="1 2" key="1">
    <citation type="submission" date="2019-10" db="EMBL/GenBank/DDBJ databases">
        <title>Assembly and Annotation for the nematode Trichostrongylus colubriformis.</title>
        <authorList>
            <person name="Martin J."/>
        </authorList>
    </citation>
    <scope>NUCLEOTIDE SEQUENCE [LARGE SCALE GENOMIC DNA]</scope>
    <source>
        <strain evidence="1">G859</strain>
        <tissue evidence="1">Whole worm</tissue>
    </source>
</reference>
<comment type="caution">
    <text evidence="1">The sequence shown here is derived from an EMBL/GenBank/DDBJ whole genome shotgun (WGS) entry which is preliminary data.</text>
</comment>
<organism evidence="1 2">
    <name type="scientific">Trichostrongylus colubriformis</name>
    <name type="common">Black scour worm</name>
    <dbReference type="NCBI Taxonomy" id="6319"/>
    <lineage>
        <taxon>Eukaryota</taxon>
        <taxon>Metazoa</taxon>
        <taxon>Ecdysozoa</taxon>
        <taxon>Nematoda</taxon>
        <taxon>Chromadorea</taxon>
        <taxon>Rhabditida</taxon>
        <taxon>Rhabditina</taxon>
        <taxon>Rhabditomorpha</taxon>
        <taxon>Strongyloidea</taxon>
        <taxon>Trichostrongylidae</taxon>
        <taxon>Trichostrongylus</taxon>
    </lineage>
</organism>
<dbReference type="Proteomes" id="UP001331761">
    <property type="component" value="Unassembled WGS sequence"/>
</dbReference>
<keyword evidence="2" id="KW-1185">Reference proteome</keyword>
<dbReference type="AlphaFoldDB" id="A0AAN8ENJ6"/>
<accession>A0AAN8ENJ6</accession>
<protein>
    <submittedName>
        <fullName evidence="1">Uncharacterized protein</fullName>
    </submittedName>
</protein>
<dbReference type="EMBL" id="WIXE01025236">
    <property type="protein sequence ID" value="KAK5964896.1"/>
    <property type="molecule type" value="Genomic_DNA"/>
</dbReference>
<sequence length="93" mass="10913">MNTIKEKELQLQAELKAELAEPLPNITRINIPKTRYINPDVVAQYEKITSMSTNSLDALEENLVEMEARKKKARKLITTRQLRAKQFRHKKKH</sequence>
<evidence type="ECO:0000313" key="1">
    <source>
        <dbReference type="EMBL" id="KAK5964896.1"/>
    </source>
</evidence>